<keyword evidence="3" id="KW-1185">Reference proteome</keyword>
<gene>
    <name evidence="2" type="ORF">GL4_3041</name>
</gene>
<name>A0A0A8K6A7_9HYPH</name>
<accession>A0A0A8K6A7</accession>
<sequence length="141" mass="16183">MSLASDARMKRRDTLDLGTFRDEEAAYEFVERRIWPDGPVCPHCGSNRRIGRLNGASTRIHTYKCYDCRRPFTVKLGTIFQDSKVPMHKWLQLIMLSRALGPSLTSYKAAQILGVTAKTVTAMLSRLRVLEQKLRLRGRTR</sequence>
<protein>
    <recommendedName>
        <fullName evidence="1">Transposase zinc-ribbon domain-containing protein</fullName>
    </recommendedName>
</protein>
<evidence type="ECO:0000313" key="2">
    <source>
        <dbReference type="EMBL" id="BAQ18473.1"/>
    </source>
</evidence>
<dbReference type="Proteomes" id="UP000031643">
    <property type="component" value="Chromosome"/>
</dbReference>
<evidence type="ECO:0000313" key="3">
    <source>
        <dbReference type="Proteomes" id="UP000031643"/>
    </source>
</evidence>
<organism evidence="2 3">
    <name type="scientific">Methyloceanibacter caenitepidi</name>
    <dbReference type="NCBI Taxonomy" id="1384459"/>
    <lineage>
        <taxon>Bacteria</taxon>
        <taxon>Pseudomonadati</taxon>
        <taxon>Pseudomonadota</taxon>
        <taxon>Alphaproteobacteria</taxon>
        <taxon>Hyphomicrobiales</taxon>
        <taxon>Hyphomicrobiaceae</taxon>
        <taxon>Methyloceanibacter</taxon>
    </lineage>
</organism>
<reference evidence="2 3" key="1">
    <citation type="submission" date="2014-09" db="EMBL/GenBank/DDBJ databases">
        <title>Genome sequencing of Methyloceanibacter caenitepidi Gela4.</title>
        <authorList>
            <person name="Takeuchi M."/>
            <person name="Susumu S."/>
            <person name="Kamagata Y."/>
            <person name="Oshima K."/>
            <person name="Hattori M."/>
            <person name="Iwasaki W."/>
        </authorList>
    </citation>
    <scope>NUCLEOTIDE SEQUENCE [LARGE SCALE GENOMIC DNA]</scope>
    <source>
        <strain evidence="2 3">Gela4</strain>
    </source>
</reference>
<proteinExistence type="predicted"/>
<dbReference type="OrthoDB" id="271821at2"/>
<dbReference type="EMBL" id="AP014648">
    <property type="protein sequence ID" value="BAQ18473.1"/>
    <property type="molecule type" value="Genomic_DNA"/>
</dbReference>
<feature type="domain" description="Transposase zinc-ribbon" evidence="1">
    <location>
        <begin position="22"/>
        <end position="70"/>
    </location>
</feature>
<dbReference type="AlphaFoldDB" id="A0A0A8K6A7"/>
<dbReference type="KEGG" id="mcg:GL4_3041"/>
<dbReference type="HOGENOM" id="CLU_1823087_0_0_5"/>
<dbReference type="InterPro" id="IPR024442">
    <property type="entry name" value="Transposase_Zn_ribbon"/>
</dbReference>
<evidence type="ECO:0000259" key="1">
    <source>
        <dbReference type="Pfam" id="PF12760"/>
    </source>
</evidence>
<dbReference type="Pfam" id="PF12760">
    <property type="entry name" value="Zn_ribbon_IS1595"/>
    <property type="match status" value="1"/>
</dbReference>